<feature type="transmembrane region" description="Helical" evidence="1">
    <location>
        <begin position="133"/>
        <end position="156"/>
    </location>
</feature>
<dbReference type="PANTHER" id="PTHR40547">
    <property type="entry name" value="SLL0298 PROTEIN"/>
    <property type="match status" value="1"/>
</dbReference>
<dbReference type="InterPro" id="IPR018639">
    <property type="entry name" value="DUF2062"/>
</dbReference>
<proteinExistence type="predicted"/>
<evidence type="ECO:0000313" key="4">
    <source>
        <dbReference type="Proteomes" id="UP000594034"/>
    </source>
</evidence>
<dbReference type="AlphaFoldDB" id="A0A5J6WUJ6"/>
<evidence type="ECO:0000259" key="2">
    <source>
        <dbReference type="Pfam" id="PF09835"/>
    </source>
</evidence>
<gene>
    <name evidence="3" type="ORF">FE240_08920</name>
</gene>
<feature type="transmembrane region" description="Helical" evidence="1">
    <location>
        <begin position="46"/>
        <end position="72"/>
    </location>
</feature>
<feature type="domain" description="DUF2062" evidence="2">
    <location>
        <begin position="24"/>
        <end position="158"/>
    </location>
</feature>
<dbReference type="EMBL" id="CP040449">
    <property type="protein sequence ID" value="QFI54799.1"/>
    <property type="molecule type" value="Genomic_DNA"/>
</dbReference>
<keyword evidence="1" id="KW-1133">Transmembrane helix</keyword>
<dbReference type="KEGG" id="asim:FE240_08920"/>
<name>A0A5J6WUJ6_9GAMM</name>
<sequence>MTLLARLQRRLPSAEALRTHPRLQRFGQHLDCPQLWQLDRRSATRACVVGLFCAWLPLPCQMLLATLGAIVLRAHLPLTLGLVWLNNPFTMLPMFYGAYRVGAWLLPGEPAPFSFALSWEWLAQSLGSVGPGLLLGCLLLGGVSALLGAALVAWCWPAAKPAEHQ</sequence>
<protein>
    <submittedName>
        <fullName evidence="3">DUF2062 domain-containing protein</fullName>
    </submittedName>
</protein>
<organism evidence="3 4">
    <name type="scientific">Aeromonas simiae</name>
    <dbReference type="NCBI Taxonomy" id="218936"/>
    <lineage>
        <taxon>Bacteria</taxon>
        <taxon>Pseudomonadati</taxon>
        <taxon>Pseudomonadota</taxon>
        <taxon>Gammaproteobacteria</taxon>
        <taxon>Aeromonadales</taxon>
        <taxon>Aeromonadaceae</taxon>
        <taxon>Aeromonas</taxon>
    </lineage>
</organism>
<dbReference type="RefSeq" id="WP_193004242.1">
    <property type="nucleotide sequence ID" value="NZ_CP040449.1"/>
</dbReference>
<dbReference type="Proteomes" id="UP000594034">
    <property type="component" value="Chromosome"/>
</dbReference>
<accession>A0A5J6WUJ6</accession>
<keyword evidence="1" id="KW-0472">Membrane</keyword>
<dbReference type="PANTHER" id="PTHR40547:SF1">
    <property type="entry name" value="SLL0298 PROTEIN"/>
    <property type="match status" value="1"/>
</dbReference>
<dbReference type="Pfam" id="PF09835">
    <property type="entry name" value="DUF2062"/>
    <property type="match status" value="1"/>
</dbReference>
<evidence type="ECO:0000313" key="3">
    <source>
        <dbReference type="EMBL" id="QFI54799.1"/>
    </source>
</evidence>
<keyword evidence="1" id="KW-0812">Transmembrane</keyword>
<evidence type="ECO:0000256" key="1">
    <source>
        <dbReference type="SAM" id="Phobius"/>
    </source>
</evidence>
<reference evidence="3 4" key="1">
    <citation type="submission" date="2019-05" db="EMBL/GenBank/DDBJ databases">
        <title>OXA-830, a novel chromosomally encoded expanded-spectrum class D beta-lactamase in Aeromonas simiae.</title>
        <authorList>
            <person name="Zhou W."/>
            <person name="Chen Q."/>
        </authorList>
    </citation>
    <scope>NUCLEOTIDE SEQUENCE [LARGE SCALE GENOMIC DNA]</scope>
    <source>
        <strain evidence="3 4">A6</strain>
    </source>
</reference>
<keyword evidence="4" id="KW-1185">Reference proteome</keyword>